<accession>A0A381RK12</accession>
<dbReference type="EMBL" id="UINC01001879">
    <property type="protein sequence ID" value="SUZ90247.1"/>
    <property type="molecule type" value="Genomic_DNA"/>
</dbReference>
<proteinExistence type="predicted"/>
<organism evidence="1">
    <name type="scientific">marine metagenome</name>
    <dbReference type="NCBI Taxonomy" id="408172"/>
    <lineage>
        <taxon>unclassified sequences</taxon>
        <taxon>metagenomes</taxon>
        <taxon>ecological metagenomes</taxon>
    </lineage>
</organism>
<dbReference type="AlphaFoldDB" id="A0A381RK12"/>
<evidence type="ECO:0000313" key="1">
    <source>
        <dbReference type="EMBL" id="SUZ90247.1"/>
    </source>
</evidence>
<reference evidence="1" key="1">
    <citation type="submission" date="2018-05" db="EMBL/GenBank/DDBJ databases">
        <authorList>
            <person name="Lanie J.A."/>
            <person name="Ng W.-L."/>
            <person name="Kazmierczak K.M."/>
            <person name="Andrzejewski T.M."/>
            <person name="Davidsen T.M."/>
            <person name="Wayne K.J."/>
            <person name="Tettelin H."/>
            <person name="Glass J.I."/>
            <person name="Rusch D."/>
            <person name="Podicherti R."/>
            <person name="Tsui H.-C.T."/>
            <person name="Winkler M.E."/>
        </authorList>
    </citation>
    <scope>NUCLEOTIDE SEQUENCE</scope>
</reference>
<name>A0A381RK12_9ZZZZ</name>
<gene>
    <name evidence="1" type="ORF">METZ01_LOCUS43101</name>
</gene>
<protein>
    <submittedName>
        <fullName evidence="1">Uncharacterized protein</fullName>
    </submittedName>
</protein>
<sequence length="31" mass="3786">MLYILLALNIEIEELVWIFMIKMGSLEMKHY</sequence>